<evidence type="ECO:0000313" key="3">
    <source>
        <dbReference type="Proteomes" id="UP001269819"/>
    </source>
</evidence>
<accession>A0ABU3W344</accession>
<evidence type="ECO:0000259" key="1">
    <source>
        <dbReference type="Pfam" id="PF12727"/>
    </source>
</evidence>
<dbReference type="SUPFAM" id="SSF53850">
    <property type="entry name" value="Periplasmic binding protein-like II"/>
    <property type="match status" value="1"/>
</dbReference>
<gene>
    <name evidence="2" type="ORF">RYS15_19845</name>
</gene>
<dbReference type="InterPro" id="IPR036390">
    <property type="entry name" value="WH_DNA-bd_sf"/>
</dbReference>
<sequence length="360" mass="39854">MNNNKLTIAPAWLFQSEQGDLLEPTLFRLLAGIRDTGKLTDAARQTGISYRHGWNLLNRAGEVFGLSLVNMRKGRGTTLSELGETLLWAEHRVKARLGPQLDSMAAELNGQIQHLRANAETVLRLHASHGYAVALLTEFSDQLSVNLQYRNPEEALSALNRGDCDLASLHFPTDPALARDTLAHYHHLLAGRPLRLIRFVTRSEGMMMRPDTTPPVRYLTDLAKRQLRFIGRDHHSGTRVLFNRLLQHQGLAEADLNLSPQQELTHTAVAAFVAAGMADVGFGVEAAAAQFGLRFQQLAREHYLLVCHQDRLEQPGLTRLRALMASEAVVARIGQVPGYQPDHPGEVTTFEALLGENPPG</sequence>
<reference evidence="2 3" key="1">
    <citation type="submission" date="2023-10" db="EMBL/GenBank/DDBJ databases">
        <title>Characteristics and mechanism of a salt-tolerant marine origin heterotrophic nitrifying- aerobic denitrifying bacteria Marinobacter xestospongiae HN1.</title>
        <authorList>
            <person name="Qi R."/>
        </authorList>
    </citation>
    <scope>NUCLEOTIDE SEQUENCE [LARGE SCALE GENOMIC DNA]</scope>
    <source>
        <strain evidence="2 3">HN1</strain>
    </source>
</reference>
<evidence type="ECO:0000313" key="2">
    <source>
        <dbReference type="EMBL" id="MDV2080948.1"/>
    </source>
</evidence>
<dbReference type="PANTHER" id="PTHR38431">
    <property type="entry name" value="BLL2305 PROTEIN"/>
    <property type="match status" value="1"/>
</dbReference>
<dbReference type="Gene3D" id="1.10.10.10">
    <property type="entry name" value="Winged helix-like DNA-binding domain superfamily/Winged helix DNA-binding domain"/>
    <property type="match status" value="1"/>
</dbReference>
<dbReference type="InterPro" id="IPR036388">
    <property type="entry name" value="WH-like_DNA-bd_sf"/>
</dbReference>
<keyword evidence="3" id="KW-1185">Reference proteome</keyword>
<organism evidence="2 3">
    <name type="scientific">Marinobacter xestospongiae</name>
    <dbReference type="NCBI Taxonomy" id="994319"/>
    <lineage>
        <taxon>Bacteria</taxon>
        <taxon>Pseudomonadati</taxon>
        <taxon>Pseudomonadota</taxon>
        <taxon>Gammaproteobacteria</taxon>
        <taxon>Pseudomonadales</taxon>
        <taxon>Marinobacteraceae</taxon>
        <taxon>Marinobacter</taxon>
    </lineage>
</organism>
<proteinExistence type="predicted"/>
<dbReference type="Pfam" id="PF12727">
    <property type="entry name" value="PBP_like"/>
    <property type="match status" value="1"/>
</dbReference>
<feature type="domain" description="PBP" evidence="1">
    <location>
        <begin position="141"/>
        <end position="322"/>
    </location>
</feature>
<dbReference type="Proteomes" id="UP001269819">
    <property type="component" value="Unassembled WGS sequence"/>
</dbReference>
<name>A0ABU3W344_9GAMM</name>
<dbReference type="PANTHER" id="PTHR38431:SF1">
    <property type="entry name" value="BLL2305 PROTEIN"/>
    <property type="match status" value="1"/>
</dbReference>
<dbReference type="InterPro" id="IPR024370">
    <property type="entry name" value="PBP_domain"/>
</dbReference>
<comment type="caution">
    <text evidence="2">The sequence shown here is derived from an EMBL/GenBank/DDBJ whole genome shotgun (WGS) entry which is preliminary data.</text>
</comment>
<protein>
    <submittedName>
        <fullName evidence="2">Substrate-binding domain-containing protein</fullName>
    </submittedName>
</protein>
<dbReference type="EMBL" id="JAWIIJ010000022">
    <property type="protein sequence ID" value="MDV2080948.1"/>
    <property type="molecule type" value="Genomic_DNA"/>
</dbReference>
<dbReference type="RefSeq" id="WP_316975279.1">
    <property type="nucleotide sequence ID" value="NZ_JAWIIJ010000022.1"/>
</dbReference>
<dbReference type="SUPFAM" id="SSF46785">
    <property type="entry name" value="Winged helix' DNA-binding domain"/>
    <property type="match status" value="1"/>
</dbReference>